<dbReference type="GO" id="GO:0005737">
    <property type="term" value="C:cytoplasm"/>
    <property type="evidence" value="ECO:0007669"/>
    <property type="project" value="UniProtKB-SubCell"/>
</dbReference>
<comment type="similarity">
    <text evidence="8">Belongs to the MetA family.</text>
</comment>
<accession>A0A9X4AL42</accession>
<dbReference type="RefSeq" id="WP_259869252.1">
    <property type="nucleotide sequence ID" value="NZ_JAMQJZ010000016.1"/>
</dbReference>
<sequence>MPIKVPDHLPAKEKLKQENIFVMDESRAYRQDIRPLKIIILNLMPLKEKTETQLLRLLANSPLQIDVYLLHTNSYTSQNTPHDHLSTFYKTFEDVRSEKYDGLIITGAPIEKLDFEQVTYWEELTDIMEWSLTNVTSTLHLCWGALAGLYHHHGVSKQNLEEKIFGVFTHHTNESKAKLLSGFDEEFLVPHSRYADLDRNEITSVPGLEILSESKKAGVYIVTSKNGKQIYVTGHPEYDAFTLKEEYERDKNKGLQTKLPENYFPENDDSQCPRLRWRSHSNMLISNWLNYYVYQETPYILE</sequence>
<reference evidence="10" key="1">
    <citation type="submission" date="2022-06" db="EMBL/GenBank/DDBJ databases">
        <title>Aquibacillus sp. a new bacterium isolated from soil saline samples.</title>
        <authorList>
            <person name="Galisteo C."/>
            <person name="De La Haba R."/>
            <person name="Sanchez-Porro C."/>
            <person name="Ventosa A."/>
        </authorList>
    </citation>
    <scope>NUCLEOTIDE SEQUENCE</scope>
    <source>
        <strain evidence="10">JCM 12387</strain>
    </source>
</reference>
<name>A0A9X4AL42_9BACI</name>
<dbReference type="InterPro" id="IPR005697">
    <property type="entry name" value="HST_MetA"/>
</dbReference>
<comment type="caution">
    <text evidence="10">The sequence shown here is derived from an EMBL/GenBank/DDBJ whole genome shotgun (WGS) entry which is preliminary data.</text>
</comment>
<comment type="caution">
    <text evidence="8">Lacks conserved residue(s) required for the propagation of feature annotation.</text>
</comment>
<keyword evidence="2 8" id="KW-0963">Cytoplasm</keyword>
<evidence type="ECO:0000256" key="6">
    <source>
        <dbReference type="ARBA" id="ARBA00023315"/>
    </source>
</evidence>
<dbReference type="AlphaFoldDB" id="A0A9X4AL42"/>
<evidence type="ECO:0000313" key="11">
    <source>
        <dbReference type="Proteomes" id="UP001145072"/>
    </source>
</evidence>
<dbReference type="CDD" id="cd03131">
    <property type="entry name" value="GATase1_HTS"/>
    <property type="match status" value="1"/>
</dbReference>
<dbReference type="Gene3D" id="3.40.50.880">
    <property type="match status" value="1"/>
</dbReference>
<feature type="binding site" evidence="8">
    <location>
        <position position="192"/>
    </location>
    <ligand>
        <name>substrate</name>
    </ligand>
</feature>
<dbReference type="FunFam" id="3.40.50.880:FF:000004">
    <property type="entry name" value="Homoserine O-succinyltransferase"/>
    <property type="match status" value="1"/>
</dbReference>
<feature type="active site" description="Proton acceptor" evidence="8">
    <location>
        <position position="235"/>
    </location>
</feature>
<evidence type="ECO:0000256" key="7">
    <source>
        <dbReference type="ARBA" id="ARBA00049043"/>
    </source>
</evidence>
<evidence type="ECO:0000256" key="4">
    <source>
        <dbReference type="ARBA" id="ARBA00022679"/>
    </source>
</evidence>
<keyword evidence="6 8" id="KW-0012">Acyltransferase</keyword>
<feature type="binding site" evidence="8">
    <location>
        <position position="249"/>
    </location>
    <ligand>
        <name>substrate</name>
    </ligand>
</feature>
<dbReference type="InterPro" id="IPR029062">
    <property type="entry name" value="Class_I_gatase-like"/>
</dbReference>
<dbReference type="HAMAP" id="MF_00295">
    <property type="entry name" value="MetA_acyltransf"/>
    <property type="match status" value="1"/>
</dbReference>
<protein>
    <recommendedName>
        <fullName evidence="8">Homoserine O-acetyltransferase</fullName>
        <shortName evidence="8">HAT</shortName>
        <ecNumber evidence="8">2.3.1.31</ecNumber>
    </recommendedName>
    <alternativeName>
        <fullName evidence="8">Homoserine transacetylase</fullName>
        <shortName evidence="8">HTA</shortName>
    </alternativeName>
</protein>
<dbReference type="GO" id="GO:0004414">
    <property type="term" value="F:homoserine O-acetyltransferase activity"/>
    <property type="evidence" value="ECO:0007669"/>
    <property type="project" value="UniProtKB-EC"/>
</dbReference>
<dbReference type="EMBL" id="JAMQJZ010000016">
    <property type="protein sequence ID" value="MDC3422048.1"/>
    <property type="molecule type" value="Genomic_DNA"/>
</dbReference>
<dbReference type="InterPro" id="IPR033752">
    <property type="entry name" value="MetA_family"/>
</dbReference>
<dbReference type="GO" id="GO:0008899">
    <property type="term" value="F:homoserine O-succinyltransferase activity"/>
    <property type="evidence" value="ECO:0007669"/>
    <property type="project" value="UniProtKB-UniRule"/>
</dbReference>
<dbReference type="Pfam" id="PF04204">
    <property type="entry name" value="HTS"/>
    <property type="match status" value="1"/>
</dbReference>
<proteinExistence type="inferred from homology"/>
<evidence type="ECO:0000256" key="2">
    <source>
        <dbReference type="ARBA" id="ARBA00022490"/>
    </source>
</evidence>
<comment type="pathway">
    <text evidence="8">Amino-acid biosynthesis; L-methionine biosynthesis via de novo pathway; O-acetyl-L-homoserine from L-homoserine: step 1/1.</text>
</comment>
<evidence type="ECO:0000256" key="8">
    <source>
        <dbReference type="HAMAP-Rule" id="MF_00295"/>
    </source>
</evidence>
<keyword evidence="3 8" id="KW-0028">Amino-acid biosynthesis</keyword>
<comment type="subcellular location">
    <subcellularLocation>
        <location evidence="1 8">Cytoplasm</location>
    </subcellularLocation>
</comment>
<dbReference type="EC" id="2.3.1.31" evidence="8"/>
<dbReference type="GO" id="GO:0019281">
    <property type="term" value="P:L-methionine biosynthetic process from homoserine via O-succinyl-L-homoserine and cystathionine"/>
    <property type="evidence" value="ECO:0007669"/>
    <property type="project" value="InterPro"/>
</dbReference>
<feature type="active site" description="Acyl-thioester intermediate" evidence="8 9">
    <location>
        <position position="142"/>
    </location>
</feature>
<keyword evidence="4 8" id="KW-0808">Transferase</keyword>
<evidence type="ECO:0000256" key="5">
    <source>
        <dbReference type="ARBA" id="ARBA00023167"/>
    </source>
</evidence>
<feature type="site" description="Important for substrate specificity" evidence="8">
    <location>
        <position position="192"/>
    </location>
</feature>
<dbReference type="Proteomes" id="UP001145072">
    <property type="component" value="Unassembled WGS sequence"/>
</dbReference>
<keyword evidence="11" id="KW-1185">Reference proteome</keyword>
<dbReference type="NCBIfam" id="TIGR01001">
    <property type="entry name" value="metA"/>
    <property type="match status" value="1"/>
</dbReference>
<evidence type="ECO:0000256" key="9">
    <source>
        <dbReference type="PIRSR" id="PIRSR000450-1"/>
    </source>
</evidence>
<evidence type="ECO:0000256" key="1">
    <source>
        <dbReference type="ARBA" id="ARBA00004496"/>
    </source>
</evidence>
<dbReference type="SUPFAM" id="SSF52317">
    <property type="entry name" value="Class I glutamine amidotransferase-like"/>
    <property type="match status" value="1"/>
</dbReference>
<organism evidence="10 11">
    <name type="scientific">Aquibacillus koreensis</name>
    <dbReference type="NCBI Taxonomy" id="279446"/>
    <lineage>
        <taxon>Bacteria</taxon>
        <taxon>Bacillati</taxon>
        <taxon>Bacillota</taxon>
        <taxon>Bacilli</taxon>
        <taxon>Bacillales</taxon>
        <taxon>Bacillaceae</taxon>
        <taxon>Aquibacillus</taxon>
    </lineage>
</organism>
<feature type="binding site" evidence="8">
    <location>
        <position position="163"/>
    </location>
    <ligand>
        <name>substrate</name>
    </ligand>
</feature>
<gene>
    <name evidence="10" type="primary">metA</name>
    <name evidence="8" type="synonym">metAA</name>
    <name evidence="10" type="ORF">NC661_16940</name>
</gene>
<dbReference type="PANTHER" id="PTHR20919">
    <property type="entry name" value="HOMOSERINE O-SUCCINYLTRANSFERASE"/>
    <property type="match status" value="1"/>
</dbReference>
<keyword evidence="5 8" id="KW-0486">Methionine biosynthesis</keyword>
<comment type="catalytic activity">
    <reaction evidence="7 8">
        <text>L-homoserine + acetyl-CoA = O-acetyl-L-homoserine + CoA</text>
        <dbReference type="Rhea" id="RHEA:13701"/>
        <dbReference type="ChEBI" id="CHEBI:57287"/>
        <dbReference type="ChEBI" id="CHEBI:57288"/>
        <dbReference type="ChEBI" id="CHEBI:57476"/>
        <dbReference type="ChEBI" id="CHEBI:57716"/>
        <dbReference type="EC" id="2.3.1.31"/>
    </reaction>
</comment>
<dbReference type="PANTHER" id="PTHR20919:SF0">
    <property type="entry name" value="HOMOSERINE O-SUCCINYLTRANSFERASE"/>
    <property type="match status" value="1"/>
</dbReference>
<evidence type="ECO:0000256" key="3">
    <source>
        <dbReference type="ARBA" id="ARBA00022605"/>
    </source>
</evidence>
<comment type="function">
    <text evidence="8">Transfers an acetyl group from acetyl-CoA to L-homoserine, forming acetyl-L-homoserine.</text>
</comment>
<evidence type="ECO:0000313" key="10">
    <source>
        <dbReference type="EMBL" id="MDC3422048.1"/>
    </source>
</evidence>
<dbReference type="PIRSF" id="PIRSF000450">
    <property type="entry name" value="H_ser_succinyltr"/>
    <property type="match status" value="1"/>
</dbReference>
<feature type="active site" evidence="8">
    <location>
        <position position="237"/>
    </location>
</feature>
<feature type="site" description="Important for acyl-CoA specificity" evidence="8">
    <location>
        <position position="111"/>
    </location>
</feature>